<accession>A0A0F9BMD2</accession>
<dbReference type="EMBL" id="LAZR01040225">
    <property type="protein sequence ID" value="KKL15022.1"/>
    <property type="molecule type" value="Genomic_DNA"/>
</dbReference>
<protein>
    <submittedName>
        <fullName evidence="1">Uncharacterized protein</fullName>
    </submittedName>
</protein>
<dbReference type="AlphaFoldDB" id="A0A0F9BMD2"/>
<name>A0A0F9BMD2_9ZZZZ</name>
<sequence length="207" mass="22443">MGNFFTDMFSSNTKGEGFEAIPQTENQQTAEARLMDLGTRDVSFPKAGVAPLSDIETAGLDELRKLISTGGDGDIELSQDVLRSIVTTPSNPLADPRFEAFQQFSRDEEASTIGSARRGAQKGGVFKGSQNLAVEGKTRSRFAGERMNVLGNIIQEGIDRKLIASTLLNRQAVDTPLKMVQAAMSAGATPRMIEQLLEDADFKQKID</sequence>
<comment type="caution">
    <text evidence="1">The sequence shown here is derived from an EMBL/GenBank/DDBJ whole genome shotgun (WGS) entry which is preliminary data.</text>
</comment>
<feature type="non-terminal residue" evidence="1">
    <location>
        <position position="207"/>
    </location>
</feature>
<gene>
    <name evidence="1" type="ORF">LCGC14_2509770</name>
</gene>
<proteinExistence type="predicted"/>
<reference evidence="1" key="1">
    <citation type="journal article" date="2015" name="Nature">
        <title>Complex archaea that bridge the gap between prokaryotes and eukaryotes.</title>
        <authorList>
            <person name="Spang A."/>
            <person name="Saw J.H."/>
            <person name="Jorgensen S.L."/>
            <person name="Zaremba-Niedzwiedzka K."/>
            <person name="Martijn J."/>
            <person name="Lind A.E."/>
            <person name="van Eijk R."/>
            <person name="Schleper C."/>
            <person name="Guy L."/>
            <person name="Ettema T.J."/>
        </authorList>
    </citation>
    <scope>NUCLEOTIDE SEQUENCE</scope>
</reference>
<evidence type="ECO:0000313" key="1">
    <source>
        <dbReference type="EMBL" id="KKL15022.1"/>
    </source>
</evidence>
<organism evidence="1">
    <name type="scientific">marine sediment metagenome</name>
    <dbReference type="NCBI Taxonomy" id="412755"/>
    <lineage>
        <taxon>unclassified sequences</taxon>
        <taxon>metagenomes</taxon>
        <taxon>ecological metagenomes</taxon>
    </lineage>
</organism>